<evidence type="ECO:0000256" key="1">
    <source>
        <dbReference type="SAM" id="MobiDB-lite"/>
    </source>
</evidence>
<proteinExistence type="predicted"/>
<dbReference type="OrthoDB" id="2674644at2759"/>
<gene>
    <name evidence="2" type="ORF">HD556DRAFT_1449777</name>
</gene>
<feature type="region of interest" description="Disordered" evidence="1">
    <location>
        <begin position="1022"/>
        <end position="1100"/>
    </location>
</feature>
<evidence type="ECO:0000313" key="3">
    <source>
        <dbReference type="Proteomes" id="UP000719766"/>
    </source>
</evidence>
<feature type="compositionally biased region" description="Basic and acidic residues" evidence="1">
    <location>
        <begin position="1028"/>
        <end position="1050"/>
    </location>
</feature>
<feature type="region of interest" description="Disordered" evidence="1">
    <location>
        <begin position="1"/>
        <end position="69"/>
    </location>
</feature>
<dbReference type="AlphaFoldDB" id="A0A9P7AC93"/>
<reference evidence="2" key="1">
    <citation type="journal article" date="2020" name="New Phytol.">
        <title>Comparative genomics reveals dynamic genome evolution in host specialist ectomycorrhizal fungi.</title>
        <authorList>
            <person name="Lofgren L.A."/>
            <person name="Nguyen N.H."/>
            <person name="Vilgalys R."/>
            <person name="Ruytinx J."/>
            <person name="Liao H.L."/>
            <person name="Branco S."/>
            <person name="Kuo A."/>
            <person name="LaButti K."/>
            <person name="Lipzen A."/>
            <person name="Andreopoulos W."/>
            <person name="Pangilinan J."/>
            <person name="Riley R."/>
            <person name="Hundley H."/>
            <person name="Na H."/>
            <person name="Barry K."/>
            <person name="Grigoriev I.V."/>
            <person name="Stajich J.E."/>
            <person name="Kennedy P.G."/>
        </authorList>
    </citation>
    <scope>NUCLEOTIDE SEQUENCE</scope>
    <source>
        <strain evidence="2">S12</strain>
    </source>
</reference>
<feature type="compositionally biased region" description="Polar residues" evidence="1">
    <location>
        <begin position="1"/>
        <end position="14"/>
    </location>
</feature>
<dbReference type="Proteomes" id="UP000719766">
    <property type="component" value="Unassembled WGS sequence"/>
</dbReference>
<organism evidence="2 3">
    <name type="scientific">Suillus plorans</name>
    <dbReference type="NCBI Taxonomy" id="116603"/>
    <lineage>
        <taxon>Eukaryota</taxon>
        <taxon>Fungi</taxon>
        <taxon>Dikarya</taxon>
        <taxon>Basidiomycota</taxon>
        <taxon>Agaricomycotina</taxon>
        <taxon>Agaricomycetes</taxon>
        <taxon>Agaricomycetidae</taxon>
        <taxon>Boletales</taxon>
        <taxon>Suillineae</taxon>
        <taxon>Suillaceae</taxon>
        <taxon>Suillus</taxon>
    </lineage>
</organism>
<comment type="caution">
    <text evidence="2">The sequence shown here is derived from an EMBL/GenBank/DDBJ whole genome shotgun (WGS) entry which is preliminary data.</text>
</comment>
<evidence type="ECO:0000313" key="2">
    <source>
        <dbReference type="EMBL" id="KAG1786398.1"/>
    </source>
</evidence>
<protein>
    <submittedName>
        <fullName evidence="2">Uncharacterized protein</fullName>
    </submittedName>
</protein>
<dbReference type="RefSeq" id="XP_041153852.1">
    <property type="nucleotide sequence ID" value="XM_041307645.1"/>
</dbReference>
<feature type="compositionally biased region" description="Basic and acidic residues" evidence="1">
    <location>
        <begin position="1065"/>
        <end position="1074"/>
    </location>
</feature>
<sequence length="1100" mass="124548">MSTVTLVQSQNRTMLQHPPPSFLHSLPSRPVHTPERPSRITFSACEHGTSSMPQENLTPHSSKRKKRRPYTVDFLSASQECFIVPRCNTRTGVGRVSSLNCMRVTLIFPDTPFTFRDVTSPWNSRAHRTMASITLMVSRSLSLFYRSTLPSSSHCVLNFQQAPVIFIHLILVDFDISASPFSLAHLFLQPYFTSGGIEYREIAYNIVSDASGYRKTICQIIKDLKNSFAWERVVVGDPFARYSLDGEKHYAGAPTEDFLEGILSPWQSLLDHADETYLWLLCCSAIVNNSDSFAGLQRAVVHHKLSATVAFNAARFQPSFASHLLLAFTEQVLVECCPIGLAFGDMLAQAYKLGRHTDVFLLTPLVGSLKVSKFVWADVKFRPWGGFLPIQCPSCGWTDCWSNVLNEHKDSFVAAKGNSVIRARILKTIKDAIGSSEAAKDPCVMLPEKNLRKAVRAYYLDFLEDDEDRKAEEEIIEGGTKDTSAPDAVTVEMVRQREDDKPEDAGKYKTEFSGFDVVQKLFKDEFAEYDKQHRDTSNPKSMGQRTRLARMWHQAMSPEVKKELERVTGKWNQEGPPADTKDRYRTHNQKKMMEDFMDMVRRTMRLHVVILTAYDRGEGKAPGTTVWETSPQKAKKPFTQATKDNRKWAEHAQDRLANWLLEGEYADGEVSDGEDDNENNLPDLTVEVDDDGYPCLPTGFVSLKLKHRQQLVQTVFQKAYAVITNNPRALVPWGEMSTDSNHYFNSGCIPENVVIRDPSHLQKDTITAIYSHWKDHASHDMPIVRFVGYRQADFYDARTKKGAAKGKSRTKPAYVEVSSDEEGLLNKVTDGKSSSDEDDVEVETPTIPESSPKYYLARDMVPYLKSLSTVPSYHCLLTAVQKLPQRTDSKSRKQHLPVWASWTWSQAYLPQDIHEDMKTTSVALEHLSNYQFDSRGWGMVVALGLRLLLRQCRRAQEYEANKAGDDVPNYLGNSILGIQMGNQTEEKVVEIGAEVEAMLKDESLGLSIVRKDIEKRCSEKKRKLKEKRRVEEEKRVEEEERLAKEASKVDKRVRKSNAKGKGKRPAADVEEPSKKKMKASPSDPSCCSARDKAPPKKYNV</sequence>
<name>A0A9P7AC93_9AGAM</name>
<feature type="compositionally biased region" description="Basic residues" evidence="1">
    <location>
        <begin position="1051"/>
        <end position="1064"/>
    </location>
</feature>
<dbReference type="GeneID" id="64601409"/>
<dbReference type="EMBL" id="JABBWE010000093">
    <property type="protein sequence ID" value="KAG1786398.1"/>
    <property type="molecule type" value="Genomic_DNA"/>
</dbReference>
<keyword evidence="3" id="KW-1185">Reference proteome</keyword>
<feature type="compositionally biased region" description="Polar residues" evidence="1">
    <location>
        <begin position="48"/>
        <end position="60"/>
    </location>
</feature>
<feature type="region of interest" description="Disordered" evidence="1">
    <location>
        <begin position="620"/>
        <end position="645"/>
    </location>
</feature>
<feature type="region of interest" description="Disordered" evidence="1">
    <location>
        <begin position="826"/>
        <end position="847"/>
    </location>
</feature>
<accession>A0A9P7AC93</accession>